<dbReference type="InterPro" id="IPR002771">
    <property type="entry name" value="Multi_antbiot-R_MarC"/>
</dbReference>
<accession>A0ABV2SHF1</accession>
<evidence type="ECO:0000313" key="8">
    <source>
        <dbReference type="EMBL" id="MET4757172.1"/>
    </source>
</evidence>
<proteinExistence type="inferred from homology"/>
<dbReference type="PANTHER" id="PTHR33508">
    <property type="entry name" value="UPF0056 MEMBRANE PROTEIN YHCE"/>
    <property type="match status" value="1"/>
</dbReference>
<dbReference type="RefSeq" id="WP_354007343.1">
    <property type="nucleotide sequence ID" value="NZ_JBEWTA010000001.1"/>
</dbReference>
<dbReference type="Proteomes" id="UP001549366">
    <property type="component" value="Unassembled WGS sequence"/>
</dbReference>
<feature type="transmembrane region" description="Helical" evidence="7">
    <location>
        <begin position="75"/>
        <end position="92"/>
    </location>
</feature>
<reference evidence="8 9" key="1">
    <citation type="submission" date="2024-06" db="EMBL/GenBank/DDBJ databases">
        <title>Genomic Encyclopedia of Type Strains, Phase V (KMG-V): Genome sequencing to study the core and pangenomes of soil and plant-associated prokaryotes.</title>
        <authorList>
            <person name="Whitman W."/>
        </authorList>
    </citation>
    <scope>NUCLEOTIDE SEQUENCE [LARGE SCALE GENOMIC DNA]</scope>
    <source>
        <strain evidence="8 9">NE40</strain>
    </source>
</reference>
<sequence length="216" mass="23406">MSKTMADHISFGITVFVGFFAIMNPIANTPIFISLTDGMRPNEKRSIAFRSNLIAFLVVAVFCLLGKAIFQMFGITIPAFRITGGILVFLIGKEMLTGRTSEVHTPSQEDNEKSLDAKLSIAIIPLATPILGGPGIIASAMNFVSDKGLPEVIICLVALALLSIITYFFFLSGERFLKFIGESAIKVISRMMGLILAVMGIQMIILGIYGAMHLNL</sequence>
<evidence type="ECO:0000256" key="7">
    <source>
        <dbReference type="RuleBase" id="RU362048"/>
    </source>
</evidence>
<evidence type="ECO:0000256" key="2">
    <source>
        <dbReference type="ARBA" id="ARBA00009784"/>
    </source>
</evidence>
<keyword evidence="6 7" id="KW-0472">Membrane</keyword>
<comment type="similarity">
    <text evidence="2 7">Belongs to the UPF0056 (MarC) family.</text>
</comment>
<dbReference type="PANTHER" id="PTHR33508:SF1">
    <property type="entry name" value="UPF0056 MEMBRANE PROTEIN YHCE"/>
    <property type="match status" value="1"/>
</dbReference>
<gene>
    <name evidence="8" type="ORF">V5J35_002364</name>
</gene>
<comment type="caution">
    <text evidence="8">The sequence shown here is derived from an EMBL/GenBank/DDBJ whole genome shotgun (WGS) entry which is preliminary data.</text>
</comment>
<name>A0ABV2SHF1_9GAMM</name>
<keyword evidence="4 7" id="KW-0812">Transmembrane</keyword>
<dbReference type="NCBIfam" id="TIGR00427">
    <property type="entry name" value="NAAT family transporter"/>
    <property type="match status" value="1"/>
</dbReference>
<organism evidence="8 9">
    <name type="scientific">Endozoicomonas lisbonensis</name>
    <dbReference type="NCBI Taxonomy" id="3120522"/>
    <lineage>
        <taxon>Bacteria</taxon>
        <taxon>Pseudomonadati</taxon>
        <taxon>Pseudomonadota</taxon>
        <taxon>Gammaproteobacteria</taxon>
        <taxon>Oceanospirillales</taxon>
        <taxon>Endozoicomonadaceae</taxon>
        <taxon>Endozoicomonas</taxon>
    </lineage>
</organism>
<feature type="transmembrane region" description="Helical" evidence="7">
    <location>
        <begin position="47"/>
        <end position="69"/>
    </location>
</feature>
<dbReference type="Pfam" id="PF01914">
    <property type="entry name" value="MarC"/>
    <property type="match status" value="1"/>
</dbReference>
<evidence type="ECO:0000256" key="4">
    <source>
        <dbReference type="ARBA" id="ARBA00022692"/>
    </source>
</evidence>
<evidence type="ECO:0000256" key="5">
    <source>
        <dbReference type="ARBA" id="ARBA00022989"/>
    </source>
</evidence>
<protein>
    <recommendedName>
        <fullName evidence="7">UPF0056 membrane protein</fullName>
    </recommendedName>
</protein>
<feature type="transmembrane region" description="Helical" evidence="7">
    <location>
        <begin position="149"/>
        <end position="170"/>
    </location>
</feature>
<feature type="transmembrane region" description="Helical" evidence="7">
    <location>
        <begin position="121"/>
        <end position="143"/>
    </location>
</feature>
<dbReference type="EMBL" id="JBEWTB010000002">
    <property type="protein sequence ID" value="MET4757172.1"/>
    <property type="molecule type" value="Genomic_DNA"/>
</dbReference>
<evidence type="ECO:0000256" key="6">
    <source>
        <dbReference type="ARBA" id="ARBA00023136"/>
    </source>
</evidence>
<keyword evidence="3" id="KW-1003">Cell membrane</keyword>
<keyword evidence="5 7" id="KW-1133">Transmembrane helix</keyword>
<feature type="transmembrane region" description="Helical" evidence="7">
    <location>
        <begin position="191"/>
        <end position="212"/>
    </location>
</feature>
<evidence type="ECO:0000313" key="9">
    <source>
        <dbReference type="Proteomes" id="UP001549366"/>
    </source>
</evidence>
<evidence type="ECO:0000256" key="3">
    <source>
        <dbReference type="ARBA" id="ARBA00022475"/>
    </source>
</evidence>
<comment type="subcellular location">
    <subcellularLocation>
        <location evidence="1 7">Cell membrane</location>
        <topology evidence="1 7">Multi-pass membrane protein</topology>
    </subcellularLocation>
</comment>
<evidence type="ECO:0000256" key="1">
    <source>
        <dbReference type="ARBA" id="ARBA00004651"/>
    </source>
</evidence>
<feature type="transmembrane region" description="Helical" evidence="7">
    <location>
        <begin position="12"/>
        <end position="35"/>
    </location>
</feature>
<keyword evidence="9" id="KW-1185">Reference proteome</keyword>